<organism evidence="2 3">
    <name type="scientific">Faecalibacterium prausnitzii</name>
    <dbReference type="NCBI Taxonomy" id="853"/>
    <lineage>
        <taxon>Bacteria</taxon>
        <taxon>Bacillati</taxon>
        <taxon>Bacillota</taxon>
        <taxon>Clostridia</taxon>
        <taxon>Eubacteriales</taxon>
        <taxon>Oscillospiraceae</taxon>
        <taxon>Faecalibacterium</taxon>
    </lineage>
</organism>
<keyword evidence="1" id="KW-1133">Transmembrane helix</keyword>
<keyword evidence="1" id="KW-0812">Transmembrane</keyword>
<name>A0A2A6ZWD4_9FIRM</name>
<feature type="transmembrane region" description="Helical" evidence="1">
    <location>
        <begin position="562"/>
        <end position="581"/>
    </location>
</feature>
<evidence type="ECO:0000313" key="2">
    <source>
        <dbReference type="EMBL" id="PDX71092.1"/>
    </source>
</evidence>
<dbReference type="EMBL" id="NMTV01000073">
    <property type="protein sequence ID" value="PDX71092.1"/>
    <property type="molecule type" value="Genomic_DNA"/>
</dbReference>
<gene>
    <name evidence="2" type="ORF">CGS55_15320</name>
</gene>
<evidence type="ECO:0000256" key="1">
    <source>
        <dbReference type="SAM" id="Phobius"/>
    </source>
</evidence>
<protein>
    <submittedName>
        <fullName evidence="2">Uncharacterized protein</fullName>
    </submittedName>
</protein>
<proteinExistence type="predicted"/>
<dbReference type="RefSeq" id="WP_097783985.1">
    <property type="nucleotide sequence ID" value="NZ_NMTV01000073.1"/>
</dbReference>
<keyword evidence="1" id="KW-0472">Membrane</keyword>
<reference evidence="2 3" key="1">
    <citation type="journal article" date="2017" name="Front. Microbiol.">
        <title>New Insights into the Diversity of the Genus Faecalibacterium.</title>
        <authorList>
            <person name="Benevides L."/>
            <person name="Burman S."/>
            <person name="Martin R."/>
            <person name="Robert V."/>
            <person name="Thomas M."/>
            <person name="Miquel S."/>
            <person name="Chain F."/>
            <person name="Sokol H."/>
            <person name="Bermudez-Humaran L.G."/>
            <person name="Morrison M."/>
            <person name="Langella P."/>
            <person name="Azevedo V.A."/>
            <person name="Chatel J.M."/>
            <person name="Soares S."/>
        </authorList>
    </citation>
    <scope>NUCLEOTIDE SEQUENCE [LARGE SCALE GENOMIC DNA]</scope>
    <source>
        <strain evidence="2 3">CNCM I 4546</strain>
    </source>
</reference>
<dbReference type="AlphaFoldDB" id="A0A2A6ZWD4"/>
<accession>A0A2A6ZWD4</accession>
<feature type="transmembrane region" description="Helical" evidence="1">
    <location>
        <begin position="588"/>
        <end position="610"/>
    </location>
</feature>
<dbReference type="Proteomes" id="UP000219901">
    <property type="component" value="Unassembled WGS sequence"/>
</dbReference>
<sequence>MAGVVKLYAAYKSGYLGSNILDTYFSFMANMISEEHLTVVEDDVIADKFKTRYNMELPLPFIRQILGVGIQNGSFVEDHGKYSVVVNELAKYRFSETDFNKLWNQLINEFATYCRTQDIDISSLDISAFVAGILDDTDEKILSGEKVNEQDGMASSEYGWYSFIKEQGELKTELYSFVSALAASNIVKQALFFAGETAADYSDLHVYLDSPIVFALLGMDDPSRTESYQQLVADMRKARCSVHVLDHNFNEVDGIITRAAGWANDTSYDLRKANNAARFFHDSQIDETEISEFCRNIEAKLNGLGVTKKETNYDVFQEKFQEDEKCLFNMVQDRYEDHGYELSSEKQESIRVDVRSIIMIYRERQGQTATRLQNAKHIMLTSNNAIANVSKKYESNRSLQSGHIPACISADLFGAILWLDSPMQLLEYQKKKLLADCYAFLKPDAEMLDKYIRSLDEARNADVIDEKTFLFLRTHKVVLDSLMDITKGDYARFNSNTYLEVYEDIQEKAQKKYKDEVAAHTQTQEKLKKLEKDSSDEIETLKARISVMEDKEKNDFEKKVSILGWIMTLALAGFPYLLLGVGIEMIKMLFSTVSLLSAYVIAGAIIATTIDGVLFEKGKKWCFEKARSILEKRLKNSSGKSSDDL</sequence>
<evidence type="ECO:0000313" key="3">
    <source>
        <dbReference type="Proteomes" id="UP000219901"/>
    </source>
</evidence>
<comment type="caution">
    <text evidence="2">The sequence shown here is derived from an EMBL/GenBank/DDBJ whole genome shotgun (WGS) entry which is preliminary data.</text>
</comment>